<evidence type="ECO:0000256" key="1">
    <source>
        <dbReference type="SAM" id="SignalP"/>
    </source>
</evidence>
<gene>
    <name evidence="2" type="ORF">AMECASPLE_020534</name>
</gene>
<accession>A0ABV0Y383</accession>
<evidence type="ECO:0000313" key="2">
    <source>
        <dbReference type="EMBL" id="MEQ2288224.1"/>
    </source>
</evidence>
<feature type="signal peptide" evidence="1">
    <location>
        <begin position="1"/>
        <end position="17"/>
    </location>
</feature>
<name>A0ABV0Y383_9TELE</name>
<keyword evidence="1" id="KW-0732">Signal</keyword>
<feature type="non-terminal residue" evidence="2">
    <location>
        <position position="1"/>
    </location>
</feature>
<organism evidence="2 3">
    <name type="scientific">Ameca splendens</name>
    <dbReference type="NCBI Taxonomy" id="208324"/>
    <lineage>
        <taxon>Eukaryota</taxon>
        <taxon>Metazoa</taxon>
        <taxon>Chordata</taxon>
        <taxon>Craniata</taxon>
        <taxon>Vertebrata</taxon>
        <taxon>Euteleostomi</taxon>
        <taxon>Actinopterygii</taxon>
        <taxon>Neopterygii</taxon>
        <taxon>Teleostei</taxon>
        <taxon>Neoteleostei</taxon>
        <taxon>Acanthomorphata</taxon>
        <taxon>Ovalentaria</taxon>
        <taxon>Atherinomorphae</taxon>
        <taxon>Cyprinodontiformes</taxon>
        <taxon>Goodeidae</taxon>
        <taxon>Ameca</taxon>
    </lineage>
</organism>
<comment type="caution">
    <text evidence="2">The sequence shown here is derived from an EMBL/GenBank/DDBJ whole genome shotgun (WGS) entry which is preliminary data.</text>
</comment>
<proteinExistence type="predicted"/>
<feature type="chain" id="PRO_5045963898" evidence="1">
    <location>
        <begin position="18"/>
        <end position="79"/>
    </location>
</feature>
<sequence>RLASLIVALIATLKSQATNLAKGPCRLGFLQCGISVDSCQLDLFLSRVRDRKDFRSSALGSFIRNVNITDGTGSKRVTG</sequence>
<dbReference type="EMBL" id="JAHRIP010020528">
    <property type="protein sequence ID" value="MEQ2288224.1"/>
    <property type="molecule type" value="Genomic_DNA"/>
</dbReference>
<reference evidence="2 3" key="1">
    <citation type="submission" date="2021-06" db="EMBL/GenBank/DDBJ databases">
        <authorList>
            <person name="Palmer J.M."/>
        </authorList>
    </citation>
    <scope>NUCLEOTIDE SEQUENCE [LARGE SCALE GENOMIC DNA]</scope>
    <source>
        <strain evidence="2 3">AS_MEX2019</strain>
        <tissue evidence="2">Muscle</tissue>
    </source>
</reference>
<dbReference type="Proteomes" id="UP001469553">
    <property type="component" value="Unassembled WGS sequence"/>
</dbReference>
<protein>
    <submittedName>
        <fullName evidence="2">Uncharacterized protein</fullName>
    </submittedName>
</protein>
<evidence type="ECO:0000313" key="3">
    <source>
        <dbReference type="Proteomes" id="UP001469553"/>
    </source>
</evidence>
<keyword evidence="3" id="KW-1185">Reference proteome</keyword>